<accession>A0A7C5R0A2</accession>
<comment type="caution">
    <text evidence="12">The sequence shown here is derived from an EMBL/GenBank/DDBJ whole genome shotgun (WGS) entry which is preliminary data.</text>
</comment>
<dbReference type="PROSITE" id="PS00189">
    <property type="entry name" value="LIPOYL"/>
    <property type="match status" value="1"/>
</dbReference>
<keyword evidence="12" id="KW-0670">Pyruvate</keyword>
<feature type="region of interest" description="Disordered" evidence="9">
    <location>
        <begin position="79"/>
        <end position="118"/>
    </location>
</feature>
<dbReference type="GO" id="GO:0004742">
    <property type="term" value="F:dihydrolipoyllysine-residue acetyltransferase activity"/>
    <property type="evidence" value="ECO:0007669"/>
    <property type="project" value="UniProtKB-UniRule"/>
</dbReference>
<evidence type="ECO:0000256" key="7">
    <source>
        <dbReference type="ARBA" id="ARBA00048370"/>
    </source>
</evidence>
<dbReference type="InterPro" id="IPR011053">
    <property type="entry name" value="Single_hybrid_motif"/>
</dbReference>
<feature type="compositionally biased region" description="Basic and acidic residues" evidence="9">
    <location>
        <begin position="80"/>
        <end position="101"/>
    </location>
</feature>
<dbReference type="SUPFAM" id="SSF52777">
    <property type="entry name" value="CoA-dependent acyltransferases"/>
    <property type="match status" value="1"/>
</dbReference>
<evidence type="ECO:0000256" key="2">
    <source>
        <dbReference type="ARBA" id="ARBA00011484"/>
    </source>
</evidence>
<dbReference type="SUPFAM" id="SSF51230">
    <property type="entry name" value="Single hybrid motif"/>
    <property type="match status" value="1"/>
</dbReference>
<dbReference type="PROSITE" id="PS50968">
    <property type="entry name" value="BIOTINYL_LIPOYL"/>
    <property type="match status" value="1"/>
</dbReference>
<name>A0A7C5R0A2_9PROT</name>
<dbReference type="InterPro" id="IPR003016">
    <property type="entry name" value="2-oxoA_DH_lipoyl-BS"/>
</dbReference>
<dbReference type="GO" id="GO:0045254">
    <property type="term" value="C:pyruvate dehydrogenase complex"/>
    <property type="evidence" value="ECO:0007669"/>
    <property type="project" value="UniProtKB-UniRule"/>
</dbReference>
<dbReference type="PROSITE" id="PS51826">
    <property type="entry name" value="PSBD"/>
    <property type="match status" value="1"/>
</dbReference>
<feature type="domain" description="Lipoyl-binding" evidence="10">
    <location>
        <begin position="2"/>
        <end position="78"/>
    </location>
</feature>
<comment type="function">
    <text evidence="6">The pyruvate dehydrogenase complex catalyzes the overall conversion of pyruvate to acetyl-CoA and CO(2). It contains multiple copies of three enzymatic components: pyruvate dehydrogenase (E1), dihydrolipoamide acetyltransferase (E2) and lipoamide dehydrogenase (E3).</text>
</comment>
<dbReference type="FunFam" id="2.40.50.100:FF:000010">
    <property type="entry name" value="Acetyltransferase component of pyruvate dehydrogenase complex"/>
    <property type="match status" value="1"/>
</dbReference>
<comment type="similarity">
    <text evidence="1 8">Belongs to the 2-oxoacid dehydrogenase family.</text>
</comment>
<dbReference type="SUPFAM" id="SSF47005">
    <property type="entry name" value="Peripheral subunit-binding domain of 2-oxo acid dehydrogenase complex"/>
    <property type="match status" value="1"/>
</dbReference>
<dbReference type="Pfam" id="PF00198">
    <property type="entry name" value="2-oxoacid_dh"/>
    <property type="match status" value="1"/>
</dbReference>
<evidence type="ECO:0000256" key="9">
    <source>
        <dbReference type="SAM" id="MobiDB-lite"/>
    </source>
</evidence>
<dbReference type="InterPro" id="IPR036625">
    <property type="entry name" value="E3-bd_dom_sf"/>
</dbReference>
<dbReference type="Pfam" id="PF00364">
    <property type="entry name" value="Biotin_lipoyl"/>
    <property type="match status" value="1"/>
</dbReference>
<comment type="cofactor">
    <cofactor evidence="8">
        <name>(R)-lipoate</name>
        <dbReference type="ChEBI" id="CHEBI:83088"/>
    </cofactor>
    <text evidence="8">Binds 1 lipoyl cofactor covalently.</text>
</comment>
<dbReference type="EC" id="2.3.1.12" evidence="8"/>
<comment type="subunit">
    <text evidence="2">Forms a 24-polypeptide structural core with octahedral symmetry.</text>
</comment>
<feature type="domain" description="Peripheral subunit-binding (PSBD)" evidence="11">
    <location>
        <begin position="121"/>
        <end position="158"/>
    </location>
</feature>
<dbReference type="Proteomes" id="UP000885830">
    <property type="component" value="Unassembled WGS sequence"/>
</dbReference>
<evidence type="ECO:0000256" key="6">
    <source>
        <dbReference type="ARBA" id="ARBA00025211"/>
    </source>
</evidence>
<evidence type="ECO:0000256" key="1">
    <source>
        <dbReference type="ARBA" id="ARBA00007317"/>
    </source>
</evidence>
<dbReference type="InterPro" id="IPR023213">
    <property type="entry name" value="CAT-like_dom_sf"/>
</dbReference>
<organism evidence="12">
    <name type="scientific">Hellea balneolensis</name>
    <dbReference type="NCBI Taxonomy" id="287478"/>
    <lineage>
        <taxon>Bacteria</taxon>
        <taxon>Pseudomonadati</taxon>
        <taxon>Pseudomonadota</taxon>
        <taxon>Alphaproteobacteria</taxon>
        <taxon>Maricaulales</taxon>
        <taxon>Robiginitomaculaceae</taxon>
        <taxon>Hellea</taxon>
    </lineage>
</organism>
<keyword evidence="4 8" id="KW-0450">Lipoyl</keyword>
<evidence type="ECO:0000259" key="10">
    <source>
        <dbReference type="PROSITE" id="PS50968"/>
    </source>
</evidence>
<evidence type="ECO:0000259" key="11">
    <source>
        <dbReference type="PROSITE" id="PS51826"/>
    </source>
</evidence>
<dbReference type="InterPro" id="IPR006257">
    <property type="entry name" value="LAT1"/>
</dbReference>
<evidence type="ECO:0000313" key="12">
    <source>
        <dbReference type="EMBL" id="HHL42704.1"/>
    </source>
</evidence>
<dbReference type="InterPro" id="IPR001078">
    <property type="entry name" value="2-oxoacid_DH_actylTfrase"/>
</dbReference>
<dbReference type="Pfam" id="PF02817">
    <property type="entry name" value="E3_binding"/>
    <property type="match status" value="1"/>
</dbReference>
<feature type="compositionally biased region" description="Polar residues" evidence="9">
    <location>
        <begin position="102"/>
        <end position="118"/>
    </location>
</feature>
<reference evidence="12" key="1">
    <citation type="journal article" date="2020" name="mSystems">
        <title>Genome- and Community-Level Interaction Insights into Carbon Utilization and Element Cycling Functions of Hydrothermarchaeota in Hydrothermal Sediment.</title>
        <authorList>
            <person name="Zhou Z."/>
            <person name="Liu Y."/>
            <person name="Xu W."/>
            <person name="Pan J."/>
            <person name="Luo Z.H."/>
            <person name="Li M."/>
        </authorList>
    </citation>
    <scope>NUCLEOTIDE SEQUENCE [LARGE SCALE GENOMIC DNA]</scope>
    <source>
        <strain evidence="12">HyVt-485</strain>
    </source>
</reference>
<keyword evidence="5 8" id="KW-0012">Acyltransferase</keyword>
<dbReference type="PANTHER" id="PTHR23151">
    <property type="entry name" value="DIHYDROLIPOAMIDE ACETYL/SUCCINYL-TRANSFERASE-RELATED"/>
    <property type="match status" value="1"/>
</dbReference>
<evidence type="ECO:0000256" key="3">
    <source>
        <dbReference type="ARBA" id="ARBA00022679"/>
    </source>
</evidence>
<protein>
    <recommendedName>
        <fullName evidence="8">Acetyltransferase component of pyruvate dehydrogenase complex</fullName>
        <ecNumber evidence="8">2.3.1.12</ecNumber>
    </recommendedName>
</protein>
<dbReference type="AlphaFoldDB" id="A0A7C5R0A2"/>
<dbReference type="GO" id="GO:0006086">
    <property type="term" value="P:pyruvate decarboxylation to acetyl-CoA"/>
    <property type="evidence" value="ECO:0007669"/>
    <property type="project" value="InterPro"/>
</dbReference>
<dbReference type="InterPro" id="IPR000089">
    <property type="entry name" value="Biotin_lipoyl"/>
</dbReference>
<evidence type="ECO:0000256" key="5">
    <source>
        <dbReference type="ARBA" id="ARBA00023315"/>
    </source>
</evidence>
<dbReference type="Gene3D" id="4.10.320.10">
    <property type="entry name" value="E3-binding domain"/>
    <property type="match status" value="1"/>
</dbReference>
<gene>
    <name evidence="12" type="ORF">ENJ42_03735</name>
</gene>
<evidence type="ECO:0000256" key="8">
    <source>
        <dbReference type="RuleBase" id="RU361137"/>
    </source>
</evidence>
<dbReference type="EMBL" id="DRMJ01000185">
    <property type="protein sequence ID" value="HHL42704.1"/>
    <property type="molecule type" value="Genomic_DNA"/>
</dbReference>
<sequence length="416" mass="44740">MPIEILMPSLSAGMETGNLVTWMVKEGDTISVGDVLAEIETDKATLELESSDAGVLTSLLVEDGTDDIPVGQVIAVLGGDRAHKDRSENKPEQSKPVHEQTDSPSVQPQHILVNENTNRVKASPLARRLAKHNNVDLTGLRGSGPLGRIVKQDVETAIADFDRMASTTDVVPNEKPALIPVPSNDPGTPFHVEKLSSMRKTIAQRLTLSKTTVPHFYLTISCQIDKLLEQRKMLNALIEDQGGRVSVNDFIIRAAGLALQKVPEANVGYAGDEIHYFERADIAVAVAVQGGLITPIIRGACQKGLGQISRDMKILAEKARTGTLTPDEYKGGTFSISNLGMYGIQEFSAVINPPQSAILAIGAGEERPIMKDGVVIGATMMSCTLSCDHRAIDGAVAAEFLQVFKSFIENPLTMLL</sequence>
<dbReference type="NCBIfam" id="TIGR01349">
    <property type="entry name" value="PDHac_trf_mito"/>
    <property type="match status" value="1"/>
</dbReference>
<dbReference type="Gene3D" id="2.40.50.100">
    <property type="match status" value="1"/>
</dbReference>
<proteinExistence type="inferred from homology"/>
<dbReference type="InterPro" id="IPR004167">
    <property type="entry name" value="PSBD"/>
</dbReference>
<dbReference type="Gene3D" id="3.30.559.10">
    <property type="entry name" value="Chloramphenicol acetyltransferase-like domain"/>
    <property type="match status" value="1"/>
</dbReference>
<comment type="catalytic activity">
    <reaction evidence="7 8">
        <text>N(6)-[(R)-dihydrolipoyl]-L-lysyl-[protein] + acetyl-CoA = N(6)-[(R)-S(8)-acetyldihydrolipoyl]-L-lysyl-[protein] + CoA</text>
        <dbReference type="Rhea" id="RHEA:17017"/>
        <dbReference type="Rhea" id="RHEA-COMP:10475"/>
        <dbReference type="Rhea" id="RHEA-COMP:10478"/>
        <dbReference type="ChEBI" id="CHEBI:57287"/>
        <dbReference type="ChEBI" id="CHEBI:57288"/>
        <dbReference type="ChEBI" id="CHEBI:83100"/>
        <dbReference type="ChEBI" id="CHEBI:83111"/>
        <dbReference type="EC" id="2.3.1.12"/>
    </reaction>
</comment>
<dbReference type="CDD" id="cd06849">
    <property type="entry name" value="lipoyl_domain"/>
    <property type="match status" value="1"/>
</dbReference>
<dbReference type="PANTHER" id="PTHR23151:SF90">
    <property type="entry name" value="DIHYDROLIPOYLLYSINE-RESIDUE ACETYLTRANSFERASE COMPONENT OF PYRUVATE DEHYDROGENASE COMPLEX, MITOCHONDRIAL-RELATED"/>
    <property type="match status" value="1"/>
</dbReference>
<keyword evidence="3 8" id="KW-0808">Transferase</keyword>
<evidence type="ECO:0000256" key="4">
    <source>
        <dbReference type="ARBA" id="ARBA00022823"/>
    </source>
</evidence>
<dbReference type="InterPro" id="IPR045257">
    <property type="entry name" value="E2/Pdx1"/>
</dbReference>